<dbReference type="PANTHER" id="PTHR43611:SF3">
    <property type="entry name" value="FLAVIN MONONUCLEOTIDE HYDROLASE 1, CHLOROPLATIC"/>
    <property type="match status" value="1"/>
</dbReference>
<proteinExistence type="predicted"/>
<dbReference type="InterPro" id="IPR036412">
    <property type="entry name" value="HAD-like_sf"/>
</dbReference>
<sequence>MEEIAEAFQQARESMRANNKLVSAIRELKAQSNGTLKTYAMSNISLPDYDFLRETKSVDWSIFDMVFPSAVAGERKPNLAFYQHVIAESGLDPSRTVFVDDKVENVLSARSLGLHGIVFDDVKNVIRQLRNLCGDPSTRGWDYLRQNAGKLLSVTDSGVVIDENFAQLLLLEATNDPYVKSPSFRHVLMFEFIQIALEFPDDLDTTALGLTITQKPTEAIHSVMDEMLQYVNADGIVQTYFDNTRPRFDACVCVNVLNLFYQHGRGDQLAQTLDWVHQVLLHRAYLDGTRYYTTAECFLFFLARFLSGCQDKAVHDKLKPLFVERVKERIGAEGDALALVDMQTLLSKQCEDGSWEISWVYKLVAAKTSIASIGLTTAIALQAISSAEKLKTQPKGVEIP</sequence>
<dbReference type="Gene3D" id="3.40.50.1000">
    <property type="entry name" value="HAD superfamily/HAD-like"/>
    <property type="match status" value="1"/>
</dbReference>
<dbReference type="InterPro" id="IPR023214">
    <property type="entry name" value="HAD_sf"/>
</dbReference>
<evidence type="ECO:0000313" key="2">
    <source>
        <dbReference type="Proteomes" id="UP000297245"/>
    </source>
</evidence>
<evidence type="ECO:0000313" key="1">
    <source>
        <dbReference type="EMBL" id="THU77492.1"/>
    </source>
</evidence>
<reference evidence="1 2" key="1">
    <citation type="journal article" date="2019" name="Nat. Ecol. Evol.">
        <title>Megaphylogeny resolves global patterns of mushroom evolution.</title>
        <authorList>
            <person name="Varga T."/>
            <person name="Krizsan K."/>
            <person name="Foldi C."/>
            <person name="Dima B."/>
            <person name="Sanchez-Garcia M."/>
            <person name="Sanchez-Ramirez S."/>
            <person name="Szollosi G.J."/>
            <person name="Szarkandi J.G."/>
            <person name="Papp V."/>
            <person name="Albert L."/>
            <person name="Andreopoulos W."/>
            <person name="Angelini C."/>
            <person name="Antonin V."/>
            <person name="Barry K.W."/>
            <person name="Bougher N.L."/>
            <person name="Buchanan P."/>
            <person name="Buyck B."/>
            <person name="Bense V."/>
            <person name="Catcheside P."/>
            <person name="Chovatia M."/>
            <person name="Cooper J."/>
            <person name="Damon W."/>
            <person name="Desjardin D."/>
            <person name="Finy P."/>
            <person name="Geml J."/>
            <person name="Haridas S."/>
            <person name="Hughes K."/>
            <person name="Justo A."/>
            <person name="Karasinski D."/>
            <person name="Kautmanova I."/>
            <person name="Kiss B."/>
            <person name="Kocsube S."/>
            <person name="Kotiranta H."/>
            <person name="LaButti K.M."/>
            <person name="Lechner B.E."/>
            <person name="Liimatainen K."/>
            <person name="Lipzen A."/>
            <person name="Lukacs Z."/>
            <person name="Mihaltcheva S."/>
            <person name="Morgado L.N."/>
            <person name="Niskanen T."/>
            <person name="Noordeloos M.E."/>
            <person name="Ohm R.A."/>
            <person name="Ortiz-Santana B."/>
            <person name="Ovrebo C."/>
            <person name="Racz N."/>
            <person name="Riley R."/>
            <person name="Savchenko A."/>
            <person name="Shiryaev A."/>
            <person name="Soop K."/>
            <person name="Spirin V."/>
            <person name="Szebenyi C."/>
            <person name="Tomsovsky M."/>
            <person name="Tulloss R.E."/>
            <person name="Uehling J."/>
            <person name="Grigoriev I.V."/>
            <person name="Vagvolgyi C."/>
            <person name="Papp T."/>
            <person name="Martin F.M."/>
            <person name="Miettinen O."/>
            <person name="Hibbett D.S."/>
            <person name="Nagy L.G."/>
        </authorList>
    </citation>
    <scope>NUCLEOTIDE SEQUENCE [LARGE SCALE GENOMIC DNA]</scope>
    <source>
        <strain evidence="1 2">CBS 962.96</strain>
    </source>
</reference>
<accession>A0A4S8KPB2</accession>
<dbReference type="OrthoDB" id="2012566at2759"/>
<dbReference type="PANTHER" id="PTHR43611">
    <property type="entry name" value="ALPHA-D-GLUCOSE 1-PHOSPHATE PHOSPHATASE"/>
    <property type="match status" value="1"/>
</dbReference>
<evidence type="ECO:0008006" key="3">
    <source>
        <dbReference type="Google" id="ProtNLM"/>
    </source>
</evidence>
<dbReference type="AlphaFoldDB" id="A0A4S8KPB2"/>
<keyword evidence="2" id="KW-1185">Reference proteome</keyword>
<dbReference type="InterPro" id="IPR006439">
    <property type="entry name" value="HAD-SF_hydro_IA"/>
</dbReference>
<dbReference type="EMBL" id="ML180421">
    <property type="protein sequence ID" value="THU77492.1"/>
    <property type="molecule type" value="Genomic_DNA"/>
</dbReference>
<gene>
    <name evidence="1" type="ORF">K435DRAFT_877769</name>
</gene>
<dbReference type="Proteomes" id="UP000297245">
    <property type="component" value="Unassembled WGS sequence"/>
</dbReference>
<dbReference type="GO" id="GO:0016791">
    <property type="term" value="F:phosphatase activity"/>
    <property type="evidence" value="ECO:0007669"/>
    <property type="project" value="UniProtKB-ARBA"/>
</dbReference>
<dbReference type="NCBIfam" id="TIGR01509">
    <property type="entry name" value="HAD-SF-IA-v3"/>
    <property type="match status" value="1"/>
</dbReference>
<organism evidence="1 2">
    <name type="scientific">Dendrothele bispora (strain CBS 962.96)</name>
    <dbReference type="NCBI Taxonomy" id="1314807"/>
    <lineage>
        <taxon>Eukaryota</taxon>
        <taxon>Fungi</taxon>
        <taxon>Dikarya</taxon>
        <taxon>Basidiomycota</taxon>
        <taxon>Agaricomycotina</taxon>
        <taxon>Agaricomycetes</taxon>
        <taxon>Agaricomycetidae</taxon>
        <taxon>Agaricales</taxon>
        <taxon>Agaricales incertae sedis</taxon>
        <taxon>Dendrothele</taxon>
    </lineage>
</organism>
<dbReference type="SUPFAM" id="SSF56784">
    <property type="entry name" value="HAD-like"/>
    <property type="match status" value="1"/>
</dbReference>
<protein>
    <recommendedName>
        <fullName evidence="3">HAD-like protein</fullName>
    </recommendedName>
</protein>
<name>A0A4S8KPB2_DENBC</name>